<evidence type="ECO:0000256" key="4">
    <source>
        <dbReference type="ARBA" id="ARBA00023125"/>
    </source>
</evidence>
<dbReference type="InterPro" id="IPR001867">
    <property type="entry name" value="OmpR/PhoB-type_DNA-bd"/>
</dbReference>
<keyword evidence="11" id="KW-1185">Reference proteome</keyword>
<dbReference type="SMART" id="SM00862">
    <property type="entry name" value="Trans_reg_C"/>
    <property type="match status" value="1"/>
</dbReference>
<evidence type="ECO:0000256" key="1">
    <source>
        <dbReference type="ARBA" id="ARBA00022553"/>
    </source>
</evidence>
<dbReference type="EMBL" id="CP011002">
    <property type="protein sequence ID" value="AKO65536.1"/>
    <property type="molecule type" value="Genomic_DNA"/>
</dbReference>
<dbReference type="Gene3D" id="6.10.250.690">
    <property type="match status" value="1"/>
</dbReference>
<sequence>MKKPNILIVEDEESILEMIALNLHHNNFQPLRAINAEIAESFLKKNEVDLILLDWMLPGIDGIDFLRRIRTNSNTKDIPVMMLTAKNEEANKIEGFDVGADDYLAKPFSQKELIARIKAILRRKNPESIAEQIKHGNLQVNPNSHEVFHQSKFIKLGPTEFKLLYLLCMNKNRVLSREIIVDKIWNNESEIDARTIDVHVKRLRSTLKSHGIENSIETIRGAGYKLSDEINFE</sequence>
<gene>
    <name evidence="10" type="ORF">VI33_01940</name>
</gene>
<dbReference type="GO" id="GO:0006355">
    <property type="term" value="P:regulation of DNA-templated transcription"/>
    <property type="evidence" value="ECO:0007669"/>
    <property type="project" value="InterPro"/>
</dbReference>
<accession>A0A0H4IX45</accession>
<dbReference type="AlphaFoldDB" id="A0A0H4IX45"/>
<organism evidence="10 11">
    <name type="scientific">Methylophilales bacterium MBRS-H7</name>
    <dbReference type="NCBI Taxonomy" id="1623450"/>
    <lineage>
        <taxon>Bacteria</taxon>
        <taxon>Pseudomonadati</taxon>
        <taxon>Pseudomonadota</taxon>
        <taxon>Betaproteobacteria</taxon>
        <taxon>Nitrosomonadales</taxon>
        <taxon>OM43 clade</taxon>
    </lineage>
</organism>
<dbReference type="Proteomes" id="UP000066549">
    <property type="component" value="Chromosome"/>
</dbReference>
<evidence type="ECO:0000313" key="10">
    <source>
        <dbReference type="EMBL" id="AKO65536.1"/>
    </source>
</evidence>
<reference evidence="10 11" key="1">
    <citation type="submission" date="2015-03" db="EMBL/GenBank/DDBJ databases">
        <title>Comparative analysis of the OM43 clade including a novel species from Red Sea uncovers genomic and metabolic diversity among marine methylotrophs.</title>
        <authorList>
            <person name="Jimenez-Infante F."/>
            <person name="Ngugi D.K."/>
            <person name="Vinu M."/>
            <person name="Alam I."/>
            <person name="Kamau A."/>
            <person name="Blom J."/>
            <person name="Bajic V.B."/>
            <person name="Stingl U."/>
        </authorList>
    </citation>
    <scope>NUCLEOTIDE SEQUENCE [LARGE SCALE GENOMIC DNA]</scope>
    <source>
        <strain evidence="10 11">MBRSH7</strain>
    </source>
</reference>
<dbReference type="PROSITE" id="PS51755">
    <property type="entry name" value="OMPR_PHOB"/>
    <property type="match status" value="1"/>
</dbReference>
<evidence type="ECO:0000256" key="7">
    <source>
        <dbReference type="PROSITE-ProRule" id="PRU01091"/>
    </source>
</evidence>
<dbReference type="Pfam" id="PF00072">
    <property type="entry name" value="Response_reg"/>
    <property type="match status" value="1"/>
</dbReference>
<dbReference type="PANTHER" id="PTHR48111">
    <property type="entry name" value="REGULATOR OF RPOS"/>
    <property type="match status" value="1"/>
</dbReference>
<dbReference type="GO" id="GO:0005829">
    <property type="term" value="C:cytosol"/>
    <property type="evidence" value="ECO:0007669"/>
    <property type="project" value="TreeGrafter"/>
</dbReference>
<dbReference type="PROSITE" id="PS50110">
    <property type="entry name" value="RESPONSE_REGULATORY"/>
    <property type="match status" value="1"/>
</dbReference>
<feature type="domain" description="OmpR/PhoB-type" evidence="9">
    <location>
        <begin position="130"/>
        <end position="228"/>
    </location>
</feature>
<evidence type="ECO:0000256" key="5">
    <source>
        <dbReference type="ARBA" id="ARBA00023163"/>
    </source>
</evidence>
<dbReference type="Gene3D" id="1.10.10.10">
    <property type="entry name" value="Winged helix-like DNA-binding domain superfamily/Winged helix DNA-binding domain"/>
    <property type="match status" value="1"/>
</dbReference>
<feature type="DNA-binding region" description="OmpR/PhoB-type" evidence="7">
    <location>
        <begin position="130"/>
        <end position="228"/>
    </location>
</feature>
<evidence type="ECO:0000256" key="3">
    <source>
        <dbReference type="ARBA" id="ARBA00023015"/>
    </source>
</evidence>
<dbReference type="FunFam" id="3.40.50.2300:FF:000001">
    <property type="entry name" value="DNA-binding response regulator PhoB"/>
    <property type="match status" value="1"/>
</dbReference>
<evidence type="ECO:0000259" key="8">
    <source>
        <dbReference type="PROSITE" id="PS50110"/>
    </source>
</evidence>
<dbReference type="SUPFAM" id="SSF46894">
    <property type="entry name" value="C-terminal effector domain of the bipartite response regulators"/>
    <property type="match status" value="1"/>
</dbReference>
<dbReference type="GO" id="GO:0032993">
    <property type="term" value="C:protein-DNA complex"/>
    <property type="evidence" value="ECO:0007669"/>
    <property type="project" value="TreeGrafter"/>
</dbReference>
<dbReference type="PATRIC" id="fig|1623450.3.peg.386"/>
<dbReference type="InterPro" id="IPR036388">
    <property type="entry name" value="WH-like_DNA-bd_sf"/>
</dbReference>
<dbReference type="PANTHER" id="PTHR48111:SF40">
    <property type="entry name" value="PHOSPHATE REGULON TRANSCRIPTIONAL REGULATORY PROTEIN PHOB"/>
    <property type="match status" value="1"/>
</dbReference>
<dbReference type="CDD" id="cd17618">
    <property type="entry name" value="REC_OmpR_PhoB"/>
    <property type="match status" value="1"/>
</dbReference>
<feature type="modified residue" description="4-aspartylphosphate" evidence="6">
    <location>
        <position position="54"/>
    </location>
</feature>
<keyword evidence="1 6" id="KW-0597">Phosphoprotein</keyword>
<dbReference type="GO" id="GO:0000976">
    <property type="term" value="F:transcription cis-regulatory region binding"/>
    <property type="evidence" value="ECO:0007669"/>
    <property type="project" value="TreeGrafter"/>
</dbReference>
<dbReference type="Pfam" id="PF00486">
    <property type="entry name" value="Trans_reg_C"/>
    <property type="match status" value="1"/>
</dbReference>
<dbReference type="GO" id="GO:0000156">
    <property type="term" value="F:phosphorelay response regulator activity"/>
    <property type="evidence" value="ECO:0007669"/>
    <property type="project" value="TreeGrafter"/>
</dbReference>
<evidence type="ECO:0000259" key="9">
    <source>
        <dbReference type="PROSITE" id="PS51755"/>
    </source>
</evidence>
<dbReference type="SMART" id="SM00448">
    <property type="entry name" value="REC"/>
    <property type="match status" value="1"/>
</dbReference>
<keyword evidence="5" id="KW-0804">Transcription</keyword>
<dbReference type="InterPro" id="IPR001789">
    <property type="entry name" value="Sig_transdc_resp-reg_receiver"/>
</dbReference>
<dbReference type="CDD" id="cd00383">
    <property type="entry name" value="trans_reg_C"/>
    <property type="match status" value="1"/>
</dbReference>
<proteinExistence type="predicted"/>
<name>A0A0H4IX45_9PROT</name>
<dbReference type="InterPro" id="IPR016032">
    <property type="entry name" value="Sig_transdc_resp-reg_C-effctor"/>
</dbReference>
<feature type="domain" description="Response regulatory" evidence="8">
    <location>
        <begin position="5"/>
        <end position="121"/>
    </location>
</feature>
<dbReference type="InterPro" id="IPR011006">
    <property type="entry name" value="CheY-like_superfamily"/>
</dbReference>
<keyword evidence="2" id="KW-0902">Two-component regulatory system</keyword>
<evidence type="ECO:0000256" key="2">
    <source>
        <dbReference type="ARBA" id="ARBA00023012"/>
    </source>
</evidence>
<keyword evidence="4 7" id="KW-0238">DNA-binding</keyword>
<dbReference type="OrthoDB" id="8544854at2"/>
<protein>
    <submittedName>
        <fullName evidence="10">Chemotaxis protein CheY</fullName>
    </submittedName>
</protein>
<evidence type="ECO:0000256" key="6">
    <source>
        <dbReference type="PROSITE-ProRule" id="PRU00169"/>
    </source>
</evidence>
<dbReference type="Gene3D" id="3.40.50.2300">
    <property type="match status" value="1"/>
</dbReference>
<dbReference type="InterPro" id="IPR039420">
    <property type="entry name" value="WalR-like"/>
</dbReference>
<keyword evidence="3" id="KW-0805">Transcription regulation</keyword>
<evidence type="ECO:0000313" key="11">
    <source>
        <dbReference type="Proteomes" id="UP000066549"/>
    </source>
</evidence>
<dbReference type="SUPFAM" id="SSF52172">
    <property type="entry name" value="CheY-like"/>
    <property type="match status" value="1"/>
</dbReference>